<dbReference type="RefSeq" id="WP_380705915.1">
    <property type="nucleotide sequence ID" value="NZ_JBHSAP010000018.1"/>
</dbReference>
<evidence type="ECO:0000256" key="10">
    <source>
        <dbReference type="ARBA" id="ARBA00023239"/>
    </source>
</evidence>
<comment type="function">
    <text evidence="11">Catalyzes the anti-1,4-elimination of the C-3 phosphate and the C-6 proR hydrogen from 5-enolpyruvylshikimate-3-phosphate (EPSP) to yield chorismate, which is the branch point compound that serves as the starting substrate for the three terminal pathways of aromatic amino acid biosynthesis. This reaction introduces a second double bond into the aromatic ring system.</text>
</comment>
<evidence type="ECO:0000256" key="3">
    <source>
        <dbReference type="ARBA" id="ARBA00013036"/>
    </source>
</evidence>
<evidence type="ECO:0000256" key="4">
    <source>
        <dbReference type="ARBA" id="ARBA00022605"/>
    </source>
</evidence>
<gene>
    <name evidence="11 14" type="primary">aroC</name>
    <name evidence="14" type="ORF">ACFOUO_14890</name>
</gene>
<organism evidence="14 15">
    <name type="scientific">Salinithrix halophila</name>
    <dbReference type="NCBI Taxonomy" id="1485204"/>
    <lineage>
        <taxon>Bacteria</taxon>
        <taxon>Bacillati</taxon>
        <taxon>Bacillota</taxon>
        <taxon>Bacilli</taxon>
        <taxon>Bacillales</taxon>
        <taxon>Thermoactinomycetaceae</taxon>
        <taxon>Salinithrix</taxon>
    </lineage>
</organism>
<keyword evidence="6 11" id="KW-0288">FMN</keyword>
<evidence type="ECO:0000256" key="7">
    <source>
        <dbReference type="ARBA" id="ARBA00022827"/>
    </source>
</evidence>
<comment type="subunit">
    <text evidence="11">Homotetramer.</text>
</comment>
<comment type="caution">
    <text evidence="14">The sequence shown here is derived from an EMBL/GenBank/DDBJ whole genome shotgun (WGS) entry which is preliminary data.</text>
</comment>
<dbReference type="CDD" id="cd07304">
    <property type="entry name" value="Chorismate_synthase"/>
    <property type="match status" value="1"/>
</dbReference>
<accession>A0ABV8JMU1</accession>
<keyword evidence="15" id="KW-1185">Reference proteome</keyword>
<evidence type="ECO:0000313" key="15">
    <source>
        <dbReference type="Proteomes" id="UP001595843"/>
    </source>
</evidence>
<feature type="binding site" evidence="11">
    <location>
        <begin position="312"/>
        <end position="316"/>
    </location>
    <ligand>
        <name>FMN</name>
        <dbReference type="ChEBI" id="CHEBI:58210"/>
    </ligand>
</feature>
<evidence type="ECO:0000256" key="9">
    <source>
        <dbReference type="ARBA" id="ARBA00023141"/>
    </source>
</evidence>
<comment type="catalytic activity">
    <reaction evidence="11 12">
        <text>5-O-(1-carboxyvinyl)-3-phosphoshikimate = chorismate + phosphate</text>
        <dbReference type="Rhea" id="RHEA:21020"/>
        <dbReference type="ChEBI" id="CHEBI:29748"/>
        <dbReference type="ChEBI" id="CHEBI:43474"/>
        <dbReference type="ChEBI" id="CHEBI:57701"/>
        <dbReference type="EC" id="4.2.3.5"/>
    </reaction>
</comment>
<dbReference type="PIRSF" id="PIRSF001456">
    <property type="entry name" value="Chorismate_synth"/>
    <property type="match status" value="1"/>
</dbReference>
<evidence type="ECO:0000256" key="5">
    <source>
        <dbReference type="ARBA" id="ARBA00022630"/>
    </source>
</evidence>
<dbReference type="PANTHER" id="PTHR21085">
    <property type="entry name" value="CHORISMATE SYNTHASE"/>
    <property type="match status" value="1"/>
</dbReference>
<comment type="similarity">
    <text evidence="2 11 12">Belongs to the chorismate synthase family.</text>
</comment>
<comment type="pathway">
    <text evidence="1 11 12">Metabolic intermediate biosynthesis; chorismate biosynthesis; chorismate from D-erythrose 4-phosphate and phosphoenolpyruvate: step 7/7.</text>
</comment>
<dbReference type="EMBL" id="JBHSAP010000018">
    <property type="protein sequence ID" value="MFC4078087.1"/>
    <property type="molecule type" value="Genomic_DNA"/>
</dbReference>
<evidence type="ECO:0000256" key="1">
    <source>
        <dbReference type="ARBA" id="ARBA00005044"/>
    </source>
</evidence>
<comment type="cofactor">
    <cofactor evidence="11 12">
        <name>FMNH2</name>
        <dbReference type="ChEBI" id="CHEBI:57618"/>
    </cofactor>
    <text evidence="11 12">Reduced FMN (FMNH(2)).</text>
</comment>
<keyword evidence="5 11" id="KW-0285">Flavoprotein</keyword>
<dbReference type="InterPro" id="IPR000453">
    <property type="entry name" value="Chorismate_synth"/>
</dbReference>
<proteinExistence type="inferred from homology"/>
<sequence>MRYLTAGESHGPQLTLIIEGLPSRLPFSKEKIDTELARRQKGYGRGRRMQIESDQVQILSGIRFEKTTGAPVALAIENKDWVKWVEIMRPDTDPGQAEKRRVARPRPGHADLNGAIKYGHRDMRDVLERSSARETAARVAAGAVAKQVLEHCGIRVASHVVRIGSVATERIDLNGWTAETIAEKSEASPVRCLDPEAEQAMIRVIDEAKEEGDSLGGVVEVVVENVPVGLGSHVHYDRKLDARIAQAIVSINAFKGAEIGIGFEAGERKGSQVHDEILWSEERGFHRATNRLGGFEGGMTTGEPLVVRGVMKPIPTLYKPLQSVDIDTKEPFAASIERSDNCAVPAASVVAENVVAWEVAKALLETFSSDKAEDLLREVERHRNEVKGF</sequence>
<evidence type="ECO:0000313" key="14">
    <source>
        <dbReference type="EMBL" id="MFC4078087.1"/>
    </source>
</evidence>
<dbReference type="NCBIfam" id="NF003793">
    <property type="entry name" value="PRK05382.1"/>
    <property type="match status" value="1"/>
</dbReference>
<feature type="binding site" evidence="11">
    <location>
        <position position="45"/>
    </location>
    <ligand>
        <name>NADP(+)</name>
        <dbReference type="ChEBI" id="CHEBI:58349"/>
    </ligand>
</feature>
<feature type="region of interest" description="Disordered" evidence="13">
    <location>
        <begin position="93"/>
        <end position="112"/>
    </location>
</feature>
<name>A0ABV8JMU1_9BACL</name>
<dbReference type="InterPro" id="IPR035904">
    <property type="entry name" value="Chorismate_synth_AroC_sf"/>
</dbReference>
<feature type="binding site" evidence="11">
    <location>
        <position position="297"/>
    </location>
    <ligand>
        <name>FMN</name>
        <dbReference type="ChEBI" id="CHEBI:58210"/>
    </ligand>
</feature>
<dbReference type="InterPro" id="IPR020541">
    <property type="entry name" value="Chorismate_synthase_CS"/>
</dbReference>
<dbReference type="PROSITE" id="PS00787">
    <property type="entry name" value="CHORISMATE_SYNTHASE_1"/>
    <property type="match status" value="1"/>
</dbReference>
<feature type="binding site" evidence="11">
    <location>
        <position position="338"/>
    </location>
    <ligand>
        <name>FMN</name>
        <dbReference type="ChEBI" id="CHEBI:58210"/>
    </ligand>
</feature>
<feature type="binding site" evidence="11">
    <location>
        <begin position="129"/>
        <end position="131"/>
    </location>
    <ligand>
        <name>FMN</name>
        <dbReference type="ChEBI" id="CHEBI:58210"/>
    </ligand>
</feature>
<evidence type="ECO:0000256" key="11">
    <source>
        <dbReference type="HAMAP-Rule" id="MF_00300"/>
    </source>
</evidence>
<evidence type="ECO:0000256" key="6">
    <source>
        <dbReference type="ARBA" id="ARBA00022643"/>
    </source>
</evidence>
<dbReference type="Proteomes" id="UP001595843">
    <property type="component" value="Unassembled WGS sequence"/>
</dbReference>
<dbReference type="HAMAP" id="MF_00300">
    <property type="entry name" value="Chorismate_synth"/>
    <property type="match status" value="1"/>
</dbReference>
<dbReference type="EC" id="4.2.3.5" evidence="3 11"/>
<keyword evidence="10 11" id="KW-0456">Lyase</keyword>
<reference evidence="15" key="1">
    <citation type="journal article" date="2019" name="Int. J. Syst. Evol. Microbiol.">
        <title>The Global Catalogue of Microorganisms (GCM) 10K type strain sequencing project: providing services to taxonomists for standard genome sequencing and annotation.</title>
        <authorList>
            <consortium name="The Broad Institute Genomics Platform"/>
            <consortium name="The Broad Institute Genome Sequencing Center for Infectious Disease"/>
            <person name="Wu L."/>
            <person name="Ma J."/>
        </authorList>
    </citation>
    <scope>NUCLEOTIDE SEQUENCE [LARGE SCALE GENOMIC DNA]</scope>
    <source>
        <strain evidence="15">IBRC-M 10813</strain>
    </source>
</reference>
<dbReference type="PANTHER" id="PTHR21085:SF0">
    <property type="entry name" value="CHORISMATE SYNTHASE"/>
    <property type="match status" value="1"/>
</dbReference>
<keyword evidence="4 11" id="KW-0028">Amino-acid biosynthesis</keyword>
<feature type="binding site" evidence="11">
    <location>
        <begin position="252"/>
        <end position="253"/>
    </location>
    <ligand>
        <name>FMN</name>
        <dbReference type="ChEBI" id="CHEBI:58210"/>
    </ligand>
</feature>
<keyword evidence="7 11" id="KW-0274">FAD</keyword>
<keyword evidence="9 11" id="KW-0057">Aromatic amino acid biosynthesis</keyword>
<dbReference type="PROSITE" id="PS00788">
    <property type="entry name" value="CHORISMATE_SYNTHASE_2"/>
    <property type="match status" value="1"/>
</dbReference>
<evidence type="ECO:0000256" key="12">
    <source>
        <dbReference type="RuleBase" id="RU000605"/>
    </source>
</evidence>
<protein>
    <recommendedName>
        <fullName evidence="3 11">Chorismate synthase</fullName>
        <shortName evidence="11">CS</shortName>
        <ecNumber evidence="3 11">4.2.3.5</ecNumber>
    </recommendedName>
    <alternativeName>
        <fullName evidence="11">5-enolpyruvylshikimate-3-phosphate phospholyase</fullName>
    </alternativeName>
</protein>
<feature type="binding site" evidence="11">
    <location>
        <position position="39"/>
    </location>
    <ligand>
        <name>NADP(+)</name>
        <dbReference type="ChEBI" id="CHEBI:58349"/>
    </ligand>
</feature>
<dbReference type="NCBIfam" id="TIGR00033">
    <property type="entry name" value="aroC"/>
    <property type="match status" value="1"/>
</dbReference>
<dbReference type="Gene3D" id="3.60.150.10">
    <property type="entry name" value="Chorismate synthase AroC"/>
    <property type="match status" value="1"/>
</dbReference>
<evidence type="ECO:0000256" key="2">
    <source>
        <dbReference type="ARBA" id="ARBA00008014"/>
    </source>
</evidence>
<keyword evidence="8 11" id="KW-0521">NADP</keyword>
<dbReference type="Pfam" id="PF01264">
    <property type="entry name" value="Chorismate_synt"/>
    <property type="match status" value="1"/>
</dbReference>
<dbReference type="SUPFAM" id="SSF103263">
    <property type="entry name" value="Chorismate synthase, AroC"/>
    <property type="match status" value="1"/>
</dbReference>
<evidence type="ECO:0000256" key="13">
    <source>
        <dbReference type="SAM" id="MobiDB-lite"/>
    </source>
</evidence>
<evidence type="ECO:0000256" key="8">
    <source>
        <dbReference type="ARBA" id="ARBA00022857"/>
    </source>
</evidence>
<dbReference type="GO" id="GO:0004107">
    <property type="term" value="F:chorismate synthase activity"/>
    <property type="evidence" value="ECO:0007669"/>
    <property type="project" value="UniProtKB-EC"/>
</dbReference>